<evidence type="ECO:0000313" key="2">
    <source>
        <dbReference type="EMBL" id="KAK1906257.1"/>
    </source>
</evidence>
<dbReference type="Proteomes" id="UP001228049">
    <property type="component" value="Unassembled WGS sequence"/>
</dbReference>
<dbReference type="GO" id="GO:0003700">
    <property type="term" value="F:DNA-binding transcription factor activity"/>
    <property type="evidence" value="ECO:0007669"/>
    <property type="project" value="InterPro"/>
</dbReference>
<reference evidence="2" key="1">
    <citation type="submission" date="2023-04" db="EMBL/GenBank/DDBJ databases">
        <title>Chromosome-level genome of Chaenocephalus aceratus.</title>
        <authorList>
            <person name="Park H."/>
        </authorList>
    </citation>
    <scope>NUCLEOTIDE SEQUENCE</scope>
    <source>
        <strain evidence="2">DE</strain>
        <tissue evidence="2">Muscle</tissue>
    </source>
</reference>
<dbReference type="InterPro" id="IPR042839">
    <property type="entry name" value="FOXM1"/>
</dbReference>
<dbReference type="EMBL" id="JASDAP010000001">
    <property type="protein sequence ID" value="KAK1906257.1"/>
    <property type="molecule type" value="Genomic_DNA"/>
</dbReference>
<dbReference type="GO" id="GO:0006357">
    <property type="term" value="P:regulation of transcription by RNA polymerase II"/>
    <property type="evidence" value="ECO:0007669"/>
    <property type="project" value="TreeGrafter"/>
</dbReference>
<keyword evidence="3" id="KW-1185">Reference proteome</keyword>
<protein>
    <submittedName>
        <fullName evidence="2">Forkhead box protein M1</fullName>
    </submittedName>
</protein>
<dbReference type="GO" id="GO:0000086">
    <property type="term" value="P:G2/M transition of mitotic cell cycle"/>
    <property type="evidence" value="ECO:0007669"/>
    <property type="project" value="InterPro"/>
</dbReference>
<feature type="region of interest" description="Disordered" evidence="1">
    <location>
        <begin position="1"/>
        <end position="23"/>
    </location>
</feature>
<dbReference type="PANTHER" id="PTHR46878:SF1">
    <property type="entry name" value="FORKHEAD BOX PROTEIN M1"/>
    <property type="match status" value="1"/>
</dbReference>
<evidence type="ECO:0000256" key="1">
    <source>
        <dbReference type="SAM" id="MobiDB-lite"/>
    </source>
</evidence>
<dbReference type="GO" id="GO:0005634">
    <property type="term" value="C:nucleus"/>
    <property type="evidence" value="ECO:0007669"/>
    <property type="project" value="TreeGrafter"/>
</dbReference>
<name>A0AAD9CRQ7_DISEL</name>
<organism evidence="2 3">
    <name type="scientific">Dissostichus eleginoides</name>
    <name type="common">Patagonian toothfish</name>
    <name type="synonym">Dissostichus amissus</name>
    <dbReference type="NCBI Taxonomy" id="100907"/>
    <lineage>
        <taxon>Eukaryota</taxon>
        <taxon>Metazoa</taxon>
        <taxon>Chordata</taxon>
        <taxon>Craniata</taxon>
        <taxon>Vertebrata</taxon>
        <taxon>Euteleostomi</taxon>
        <taxon>Actinopterygii</taxon>
        <taxon>Neopterygii</taxon>
        <taxon>Teleostei</taxon>
        <taxon>Neoteleostei</taxon>
        <taxon>Acanthomorphata</taxon>
        <taxon>Eupercaria</taxon>
        <taxon>Perciformes</taxon>
        <taxon>Notothenioidei</taxon>
        <taxon>Nototheniidae</taxon>
        <taxon>Dissostichus</taxon>
    </lineage>
</organism>
<dbReference type="GO" id="GO:0000977">
    <property type="term" value="F:RNA polymerase II transcription regulatory region sequence-specific DNA binding"/>
    <property type="evidence" value="ECO:0007669"/>
    <property type="project" value="TreeGrafter"/>
</dbReference>
<comment type="caution">
    <text evidence="2">The sequence shown here is derived from an EMBL/GenBank/DDBJ whole genome shotgun (WGS) entry which is preliminary data.</text>
</comment>
<dbReference type="PANTHER" id="PTHR46878">
    <property type="entry name" value="FORKHEAD BOX PROTEIN M1"/>
    <property type="match status" value="1"/>
</dbReference>
<accession>A0AAD9CRQ7</accession>
<dbReference type="AlphaFoldDB" id="A0AAD9CRQ7"/>
<sequence length="72" mass="7772">MECLRSDGSGELLHAGGGAATPANRSITEGLVLDTMNDSLREILVDISFSDLVEEDLGMANISWSEFIPQFK</sequence>
<proteinExistence type="predicted"/>
<gene>
    <name evidence="2" type="ORF">KUDE01_008658</name>
</gene>
<dbReference type="GO" id="GO:0042127">
    <property type="term" value="P:regulation of cell population proliferation"/>
    <property type="evidence" value="ECO:0007669"/>
    <property type="project" value="TreeGrafter"/>
</dbReference>
<evidence type="ECO:0000313" key="3">
    <source>
        <dbReference type="Proteomes" id="UP001228049"/>
    </source>
</evidence>